<keyword evidence="3" id="KW-0479">Metal-binding</keyword>
<dbReference type="InterPro" id="IPR006439">
    <property type="entry name" value="HAD-SF_hydro_IA"/>
</dbReference>
<protein>
    <submittedName>
        <fullName evidence="6">Sugar-phosphatase</fullName>
        <ecNumber evidence="6">3.1.3.23</ecNumber>
    </submittedName>
</protein>
<evidence type="ECO:0000256" key="3">
    <source>
        <dbReference type="ARBA" id="ARBA00022723"/>
    </source>
</evidence>
<evidence type="ECO:0000256" key="4">
    <source>
        <dbReference type="ARBA" id="ARBA00022842"/>
    </source>
</evidence>
<dbReference type="PANTHER" id="PTHR46193">
    <property type="entry name" value="6-PHOSPHOGLUCONATE PHOSPHATASE"/>
    <property type="match status" value="1"/>
</dbReference>
<accession>A0A2S2E6F0</accession>
<gene>
    <name evidence="6" type="primary">yfbT</name>
    <name evidence="6" type="ORF">HMF8227_02762</name>
</gene>
<evidence type="ECO:0000313" key="6">
    <source>
        <dbReference type="EMBL" id="AWL13213.1"/>
    </source>
</evidence>
<evidence type="ECO:0000256" key="2">
    <source>
        <dbReference type="ARBA" id="ARBA00006171"/>
    </source>
</evidence>
<keyword evidence="5" id="KW-0119">Carbohydrate metabolism</keyword>
<dbReference type="AlphaFoldDB" id="A0A2S2E6F0"/>
<proteinExistence type="inferred from homology"/>
<dbReference type="InterPro" id="IPR023198">
    <property type="entry name" value="PGP-like_dom2"/>
</dbReference>
<comment type="similarity">
    <text evidence="2">Belongs to the HAD-like hydrolase superfamily. CbbY/CbbZ/Gph/YieH family.</text>
</comment>
<dbReference type="Proteomes" id="UP000245728">
    <property type="component" value="Chromosome"/>
</dbReference>
<dbReference type="SFLD" id="SFLDG01129">
    <property type="entry name" value="C1.5:_HAD__Beta-PGM__Phosphata"/>
    <property type="match status" value="1"/>
</dbReference>
<evidence type="ECO:0000313" key="7">
    <source>
        <dbReference type="Proteomes" id="UP000245728"/>
    </source>
</evidence>
<dbReference type="SFLD" id="SFLDG01135">
    <property type="entry name" value="C1.5.6:_HAD__Beta-PGM__Phospha"/>
    <property type="match status" value="1"/>
</dbReference>
<keyword evidence="4" id="KW-0460">Magnesium</keyword>
<dbReference type="SUPFAM" id="SSF56784">
    <property type="entry name" value="HAD-like"/>
    <property type="match status" value="1"/>
</dbReference>
<dbReference type="OrthoDB" id="9800058at2"/>
<dbReference type="EMBL" id="CP029347">
    <property type="protein sequence ID" value="AWL13213.1"/>
    <property type="molecule type" value="Genomic_DNA"/>
</dbReference>
<name>A0A2S2E6F0_9ALTE</name>
<keyword evidence="7" id="KW-1185">Reference proteome</keyword>
<dbReference type="RefSeq" id="WP_109340725.1">
    <property type="nucleotide sequence ID" value="NZ_CP029347.1"/>
</dbReference>
<dbReference type="InterPro" id="IPR051600">
    <property type="entry name" value="Beta-PGM-like"/>
</dbReference>
<keyword evidence="6" id="KW-0378">Hydrolase</keyword>
<dbReference type="GO" id="GO:0050308">
    <property type="term" value="F:sugar-phosphatase activity"/>
    <property type="evidence" value="ECO:0007669"/>
    <property type="project" value="UniProtKB-EC"/>
</dbReference>
<dbReference type="InterPro" id="IPR036412">
    <property type="entry name" value="HAD-like_sf"/>
</dbReference>
<evidence type="ECO:0000256" key="1">
    <source>
        <dbReference type="ARBA" id="ARBA00001946"/>
    </source>
</evidence>
<organism evidence="6 7">
    <name type="scientific">Saliniradius amylolyticus</name>
    <dbReference type="NCBI Taxonomy" id="2183582"/>
    <lineage>
        <taxon>Bacteria</taxon>
        <taxon>Pseudomonadati</taxon>
        <taxon>Pseudomonadota</taxon>
        <taxon>Gammaproteobacteria</taxon>
        <taxon>Alteromonadales</taxon>
        <taxon>Alteromonadaceae</taxon>
        <taxon>Saliniradius</taxon>
    </lineage>
</organism>
<comment type="cofactor">
    <cofactor evidence="1">
        <name>Mg(2+)</name>
        <dbReference type="ChEBI" id="CHEBI:18420"/>
    </cofactor>
</comment>
<dbReference type="GO" id="GO:0046872">
    <property type="term" value="F:metal ion binding"/>
    <property type="evidence" value="ECO:0007669"/>
    <property type="project" value="UniProtKB-KW"/>
</dbReference>
<dbReference type="Gene3D" id="3.40.50.1000">
    <property type="entry name" value="HAD superfamily/HAD-like"/>
    <property type="match status" value="1"/>
</dbReference>
<reference evidence="6 7" key="1">
    <citation type="submission" date="2018-05" db="EMBL/GenBank/DDBJ databases">
        <title>Salinimonas sp. HMF8227 Genome sequencing and assembly.</title>
        <authorList>
            <person name="Kang H."/>
            <person name="Kang J."/>
            <person name="Cha I."/>
            <person name="Kim H."/>
            <person name="Joh K."/>
        </authorList>
    </citation>
    <scope>NUCLEOTIDE SEQUENCE [LARGE SCALE GENOMIC DNA]</scope>
    <source>
        <strain evidence="6 7">HMF8227</strain>
    </source>
</reference>
<evidence type="ECO:0000256" key="5">
    <source>
        <dbReference type="ARBA" id="ARBA00023277"/>
    </source>
</evidence>
<dbReference type="CDD" id="cd07505">
    <property type="entry name" value="HAD_BPGM-like"/>
    <property type="match status" value="1"/>
</dbReference>
<dbReference type="NCBIfam" id="TIGR01509">
    <property type="entry name" value="HAD-SF-IA-v3"/>
    <property type="match status" value="1"/>
</dbReference>
<sequence>MHWQAAIFDMDGLLVDSEPLWRRAEQKVFGELGIQLNDELCRQTTGLGTEDTVRYWLQRTLWSTQEDRQIEVDEIAHQLRQQALGLIQSEARAMPGVYPLLERCRELGMTMVIASGSSMELIRAVIERLELHNYISSYFSAANEKAGKPAPDVYLRALSALRLPTEKCIAFEDSVRGVEAARAANLYTVAVPEQGIGFQQDFSAASLVVKDLRTLLSMAPFLNDTQPTLLA</sequence>
<dbReference type="Pfam" id="PF00702">
    <property type="entry name" value="Hydrolase"/>
    <property type="match status" value="1"/>
</dbReference>
<dbReference type="InterPro" id="IPR023214">
    <property type="entry name" value="HAD_sf"/>
</dbReference>
<dbReference type="KEGG" id="salh:HMF8227_02762"/>
<dbReference type="PANTHER" id="PTHR46193:SF18">
    <property type="entry name" value="HEXITOL PHOSPHATASE B"/>
    <property type="match status" value="1"/>
</dbReference>
<dbReference type="Gene3D" id="1.10.150.240">
    <property type="entry name" value="Putative phosphatase, domain 2"/>
    <property type="match status" value="1"/>
</dbReference>
<dbReference type="EC" id="3.1.3.23" evidence="6"/>
<dbReference type="SFLD" id="SFLDS00003">
    <property type="entry name" value="Haloacid_Dehalogenase"/>
    <property type="match status" value="1"/>
</dbReference>